<reference evidence="2" key="1">
    <citation type="submission" date="2021-09" db="EMBL/GenBank/DDBJ databases">
        <authorList>
            <consortium name="AG Swart"/>
            <person name="Singh M."/>
            <person name="Singh A."/>
            <person name="Seah K."/>
            <person name="Emmerich C."/>
        </authorList>
    </citation>
    <scope>NUCLEOTIDE SEQUENCE</scope>
    <source>
        <strain evidence="2">ATCC30299</strain>
    </source>
</reference>
<feature type="compositionally biased region" description="Polar residues" evidence="1">
    <location>
        <begin position="11"/>
        <end position="21"/>
    </location>
</feature>
<accession>A0AAU9JHC9</accession>
<feature type="region of interest" description="Disordered" evidence="1">
    <location>
        <begin position="296"/>
        <end position="361"/>
    </location>
</feature>
<organism evidence="2 3">
    <name type="scientific">Blepharisma stoltei</name>
    <dbReference type="NCBI Taxonomy" id="1481888"/>
    <lineage>
        <taxon>Eukaryota</taxon>
        <taxon>Sar</taxon>
        <taxon>Alveolata</taxon>
        <taxon>Ciliophora</taxon>
        <taxon>Postciliodesmatophora</taxon>
        <taxon>Heterotrichea</taxon>
        <taxon>Heterotrichida</taxon>
        <taxon>Blepharismidae</taxon>
        <taxon>Blepharisma</taxon>
    </lineage>
</organism>
<feature type="region of interest" description="Disordered" evidence="1">
    <location>
        <begin position="1"/>
        <end position="32"/>
    </location>
</feature>
<feature type="region of interest" description="Disordered" evidence="1">
    <location>
        <begin position="65"/>
        <end position="87"/>
    </location>
</feature>
<keyword evidence="3" id="KW-1185">Reference proteome</keyword>
<feature type="region of interest" description="Disordered" evidence="1">
    <location>
        <begin position="396"/>
        <end position="427"/>
    </location>
</feature>
<comment type="caution">
    <text evidence="2">The sequence shown here is derived from an EMBL/GenBank/DDBJ whole genome shotgun (WGS) entry which is preliminary data.</text>
</comment>
<protein>
    <submittedName>
        <fullName evidence="2">Uncharacterized protein</fullName>
    </submittedName>
</protein>
<feature type="compositionally biased region" description="Polar residues" evidence="1">
    <location>
        <begin position="67"/>
        <end position="87"/>
    </location>
</feature>
<proteinExistence type="predicted"/>
<evidence type="ECO:0000313" key="3">
    <source>
        <dbReference type="Proteomes" id="UP001162131"/>
    </source>
</evidence>
<dbReference type="AlphaFoldDB" id="A0AAU9JHC9"/>
<gene>
    <name evidence="2" type="ORF">BSTOLATCC_MIC36272</name>
</gene>
<dbReference type="EMBL" id="CAJZBQ010000036">
    <property type="protein sequence ID" value="CAG9324482.1"/>
    <property type="molecule type" value="Genomic_DNA"/>
</dbReference>
<dbReference type="Proteomes" id="UP001162131">
    <property type="component" value="Unassembled WGS sequence"/>
</dbReference>
<feature type="compositionally biased region" description="Basic and acidic residues" evidence="1">
    <location>
        <begin position="331"/>
        <end position="341"/>
    </location>
</feature>
<sequence length="427" mass="48214">MEPPRPMAQKIVQQPPNSQPNTAPPIKSGKKIDVGRFEENLKSKQADKEKKTFQTGVSIEERMKALKQQNSNQAKEPQPKSEFQTGISVRERAQTLFQSQEKTKIEGVDTEGIQPIAQRKASLYAKPDIIGEEKKANISTGVSIKERMNSLLEGNKELEKEKTTLAHSNTVPIAERMSMLNAKQEAPANKDIKIESSMTLKERMALFQAPKEEAVPKRTIDEPIPSLKERMEKFANKEVDVKKNENLNAGVGMSLKERMEMFNKKDENNKKAEAPAASLGIGGISVKERQEMLLKKEEPAKVRAPIETGWSMDSKFQKESENSSDEEKEVEEEKPKEEQKKSISAGLMDKYAKKSTNKGNKEETVKTDIIVNTPQVHPIEENNENFLKNLYEKEEKLSGSGLDMRTSLEKPTIKRTSLSKHGQDYEF</sequence>
<evidence type="ECO:0000313" key="2">
    <source>
        <dbReference type="EMBL" id="CAG9324482.1"/>
    </source>
</evidence>
<name>A0AAU9JHC9_9CILI</name>
<evidence type="ECO:0000256" key="1">
    <source>
        <dbReference type="SAM" id="MobiDB-lite"/>
    </source>
</evidence>